<feature type="domain" description="Reverse transcriptase" evidence="1">
    <location>
        <begin position="35"/>
        <end position="224"/>
    </location>
</feature>
<dbReference type="Gene3D" id="1.10.340.70">
    <property type="match status" value="1"/>
</dbReference>
<evidence type="ECO:0000313" key="2">
    <source>
        <dbReference type="EMBL" id="VDI40772.1"/>
    </source>
</evidence>
<gene>
    <name evidence="2" type="ORF">MGAL_10B023956</name>
</gene>
<dbReference type="Gene3D" id="3.30.70.270">
    <property type="match status" value="2"/>
</dbReference>
<dbReference type="SUPFAM" id="SSF56672">
    <property type="entry name" value="DNA/RNA polymerases"/>
    <property type="match status" value="1"/>
</dbReference>
<dbReference type="InterPro" id="IPR000477">
    <property type="entry name" value="RT_dom"/>
</dbReference>
<dbReference type="CDD" id="cd01647">
    <property type="entry name" value="RT_LTR"/>
    <property type="match status" value="1"/>
</dbReference>
<dbReference type="Gene3D" id="3.10.10.10">
    <property type="entry name" value="HIV Type 1 Reverse Transcriptase, subunit A, domain 1"/>
    <property type="match status" value="1"/>
</dbReference>
<dbReference type="InterPro" id="IPR041588">
    <property type="entry name" value="Integrase_H2C2"/>
</dbReference>
<dbReference type="OrthoDB" id="422540at2759"/>
<proteinExistence type="predicted"/>
<dbReference type="Pfam" id="PF00078">
    <property type="entry name" value="RVT_1"/>
    <property type="match status" value="1"/>
</dbReference>
<dbReference type="FunFam" id="1.10.340.70:FF:000004">
    <property type="entry name" value="Retrovirus-related Pol polyprotein from transposon 297-like Protein"/>
    <property type="match status" value="1"/>
</dbReference>
<dbReference type="GO" id="GO:0003676">
    <property type="term" value="F:nucleic acid binding"/>
    <property type="evidence" value="ECO:0007669"/>
    <property type="project" value="InterPro"/>
</dbReference>
<dbReference type="Pfam" id="PF17919">
    <property type="entry name" value="RT_RNaseH_2"/>
    <property type="match status" value="1"/>
</dbReference>
<protein>
    <recommendedName>
        <fullName evidence="1">Reverse transcriptase domain-containing protein</fullName>
    </recommendedName>
</protein>
<dbReference type="InterPro" id="IPR043128">
    <property type="entry name" value="Rev_trsase/Diguanyl_cyclase"/>
</dbReference>
<dbReference type="SUPFAM" id="SSF53098">
    <property type="entry name" value="Ribonuclease H-like"/>
    <property type="match status" value="1"/>
</dbReference>
<dbReference type="InterPro" id="IPR050951">
    <property type="entry name" value="Retrovirus_Pol_polyprotein"/>
</dbReference>
<accession>A0A8B6EVQ6</accession>
<keyword evidence="3" id="KW-1185">Reference proteome</keyword>
<dbReference type="InterPro" id="IPR036397">
    <property type="entry name" value="RNaseH_sf"/>
</dbReference>
<name>A0A8B6EVQ6_MYTGA</name>
<dbReference type="PANTHER" id="PTHR37984">
    <property type="entry name" value="PROTEIN CBG26694"/>
    <property type="match status" value="1"/>
</dbReference>
<organism evidence="2 3">
    <name type="scientific">Mytilus galloprovincialis</name>
    <name type="common">Mediterranean mussel</name>
    <dbReference type="NCBI Taxonomy" id="29158"/>
    <lineage>
        <taxon>Eukaryota</taxon>
        <taxon>Metazoa</taxon>
        <taxon>Spiralia</taxon>
        <taxon>Lophotrochozoa</taxon>
        <taxon>Mollusca</taxon>
        <taxon>Bivalvia</taxon>
        <taxon>Autobranchia</taxon>
        <taxon>Pteriomorphia</taxon>
        <taxon>Mytilida</taxon>
        <taxon>Mytiloidea</taxon>
        <taxon>Mytilidae</taxon>
        <taxon>Mytilinae</taxon>
        <taxon>Mytilus</taxon>
    </lineage>
</organism>
<evidence type="ECO:0000313" key="3">
    <source>
        <dbReference type="Proteomes" id="UP000596742"/>
    </source>
</evidence>
<dbReference type="GO" id="GO:0006259">
    <property type="term" value="P:DNA metabolic process"/>
    <property type="evidence" value="ECO:0007669"/>
    <property type="project" value="UniProtKB-ARBA"/>
</dbReference>
<sequence length="656" mass="76426">MKPGIAPVAQKPRPVPYYLQKPLKQWLEEGVKADIFEEVPLGTPVQWCSPLVVIPKPKFSKIPQDQLESHMIRACVDLRIPNKLMDRNRITQSPVVEDFVYKFHNCKVFSKMDLRQGYHQLMLHPESRSIATFSTAWGNMRPRRLIFGAKCSQDLFDEQMYRIFGDIPNCLNQRDDILIGGTDIDEHNKTLQEVLQRAHDFGITLNKEKCEFGVEELEFYGYKFTKEGLKPTHEKVKAVKEANAPESKEAVRSFLGMIGYLSKFIPRYASLTAPLRKLTHKDTNFKWGIEERTAFENLKDSITNENTMAYFNPTRPIVLRCEASFNEGLSAGLFQHTPRGTQPVHYISRTMTDTEKRYSQTEKDALSIKWAKNRFSIYLLGAPKFKIITAHKPLIPMFNKTTIKLPPRIEKWVMDMQDVDYELIYEPGKDEADPLDFLSRHPLPEKETDETEKIIKAIITNEHAVVLEHLQEETLKDQQLQKLKQRILKGDWEQNKKDDDISPFYNMKQELYVAEGLIFRLNQIVIPSKLQQRVIRAAHSMGHLGMTKTKQMLREKYWFPTMNSMVEKIIGQCYECQVTTKQHKHEPLKMTVIPEKPWEVVSIDFGGPYPDGHYNLIAIDKRTRYPMVESLRSITGKQTIEKLRKIFFLYMEHQAE</sequence>
<dbReference type="FunFam" id="3.30.70.270:FF:000026">
    <property type="entry name" value="Transposon Ty3-G Gag-Pol polyprotein"/>
    <property type="match status" value="1"/>
</dbReference>
<dbReference type="PANTHER" id="PTHR37984:SF11">
    <property type="entry name" value="INTEGRASE CATALYTIC DOMAIN-CONTAINING PROTEIN"/>
    <property type="match status" value="1"/>
</dbReference>
<dbReference type="InterPro" id="IPR012337">
    <property type="entry name" value="RNaseH-like_sf"/>
</dbReference>
<dbReference type="EMBL" id="UYJE01005825">
    <property type="protein sequence ID" value="VDI40772.1"/>
    <property type="molecule type" value="Genomic_DNA"/>
</dbReference>
<dbReference type="AlphaFoldDB" id="A0A8B6EVQ6"/>
<dbReference type="InterPro" id="IPR043502">
    <property type="entry name" value="DNA/RNA_pol_sf"/>
</dbReference>
<dbReference type="Pfam" id="PF17921">
    <property type="entry name" value="Integrase_H2C2"/>
    <property type="match status" value="1"/>
</dbReference>
<comment type="caution">
    <text evidence="2">The sequence shown here is derived from an EMBL/GenBank/DDBJ whole genome shotgun (WGS) entry which is preliminary data.</text>
</comment>
<dbReference type="CDD" id="cd09274">
    <property type="entry name" value="RNase_HI_RT_Ty3"/>
    <property type="match status" value="1"/>
</dbReference>
<reference evidence="2" key="1">
    <citation type="submission" date="2018-11" db="EMBL/GenBank/DDBJ databases">
        <authorList>
            <person name="Alioto T."/>
            <person name="Alioto T."/>
        </authorList>
    </citation>
    <scope>NUCLEOTIDE SEQUENCE</scope>
</reference>
<dbReference type="Gene3D" id="3.30.420.10">
    <property type="entry name" value="Ribonuclease H-like superfamily/Ribonuclease H"/>
    <property type="match status" value="1"/>
</dbReference>
<evidence type="ECO:0000259" key="1">
    <source>
        <dbReference type="PROSITE" id="PS50878"/>
    </source>
</evidence>
<dbReference type="PROSITE" id="PS50878">
    <property type="entry name" value="RT_POL"/>
    <property type="match status" value="1"/>
</dbReference>
<dbReference type="InterPro" id="IPR041577">
    <property type="entry name" value="RT_RNaseH_2"/>
</dbReference>
<dbReference type="Proteomes" id="UP000596742">
    <property type="component" value="Unassembled WGS sequence"/>
</dbReference>